<dbReference type="InterPro" id="IPR020562">
    <property type="entry name" value="PRibGlycinamide_synth_N"/>
</dbReference>
<dbReference type="InterPro" id="IPR020560">
    <property type="entry name" value="PRibGlycinamide_synth_C-dom"/>
</dbReference>
<dbReference type="InterPro" id="IPR020561">
    <property type="entry name" value="PRibGlycinamid_synth_ATP-grasp"/>
</dbReference>
<comment type="caution">
    <text evidence="13">The sequence shown here is derived from an EMBL/GenBank/DDBJ whole genome shotgun (WGS) entry which is preliminary data.</text>
</comment>
<protein>
    <recommendedName>
        <fullName evidence="2 10">Phosphoribosylamine--glycine ligase</fullName>
        <ecNumber evidence="2 10">6.3.4.13</ecNumber>
    </recommendedName>
    <alternativeName>
        <fullName evidence="10">GARS</fullName>
    </alternativeName>
    <alternativeName>
        <fullName evidence="8 10">Glycinamide ribonucleotide synthetase</fullName>
    </alternativeName>
    <alternativeName>
        <fullName evidence="9 10">Phosphoribosylglycinamide synthetase</fullName>
    </alternativeName>
</protein>
<dbReference type="InterPro" id="IPR000115">
    <property type="entry name" value="PRibGlycinamide_synth"/>
</dbReference>
<accession>A0ABP7GGD9</accession>
<reference evidence="14" key="1">
    <citation type="journal article" date="2019" name="Int. J. Syst. Evol. Microbiol.">
        <title>The Global Catalogue of Microorganisms (GCM) 10K type strain sequencing project: providing services to taxonomists for standard genome sequencing and annotation.</title>
        <authorList>
            <consortium name="The Broad Institute Genomics Platform"/>
            <consortium name="The Broad Institute Genome Sequencing Center for Infectious Disease"/>
            <person name="Wu L."/>
            <person name="Ma J."/>
        </authorList>
    </citation>
    <scope>NUCLEOTIDE SEQUENCE [LARGE SCALE GENOMIC DNA]</scope>
    <source>
        <strain evidence="14">JCM 17337</strain>
    </source>
</reference>
<evidence type="ECO:0000256" key="1">
    <source>
        <dbReference type="ARBA" id="ARBA00005174"/>
    </source>
</evidence>
<dbReference type="Proteomes" id="UP001500748">
    <property type="component" value="Unassembled WGS sequence"/>
</dbReference>
<evidence type="ECO:0000313" key="13">
    <source>
        <dbReference type="EMBL" id="GAA3761572.1"/>
    </source>
</evidence>
<name>A0ABP7GGD9_9FLAO</name>
<dbReference type="SMART" id="SM01210">
    <property type="entry name" value="GARS_C"/>
    <property type="match status" value="1"/>
</dbReference>
<dbReference type="EMBL" id="BAABDU010000003">
    <property type="protein sequence ID" value="GAA3761572.1"/>
    <property type="molecule type" value="Genomic_DNA"/>
</dbReference>
<dbReference type="InterPro" id="IPR016185">
    <property type="entry name" value="PreATP-grasp_dom_sf"/>
</dbReference>
<dbReference type="Pfam" id="PF02844">
    <property type="entry name" value="GARS_N"/>
    <property type="match status" value="1"/>
</dbReference>
<evidence type="ECO:0000259" key="12">
    <source>
        <dbReference type="PROSITE" id="PS50975"/>
    </source>
</evidence>
<evidence type="ECO:0000256" key="2">
    <source>
        <dbReference type="ARBA" id="ARBA00013255"/>
    </source>
</evidence>
<evidence type="ECO:0000256" key="3">
    <source>
        <dbReference type="ARBA" id="ARBA00022598"/>
    </source>
</evidence>
<dbReference type="PANTHER" id="PTHR43472">
    <property type="entry name" value="PHOSPHORIBOSYLAMINE--GLYCINE LIGASE"/>
    <property type="match status" value="1"/>
</dbReference>
<proteinExistence type="inferred from homology"/>
<evidence type="ECO:0000256" key="7">
    <source>
        <dbReference type="ARBA" id="ARBA00038345"/>
    </source>
</evidence>
<evidence type="ECO:0000256" key="4">
    <source>
        <dbReference type="ARBA" id="ARBA00022741"/>
    </source>
</evidence>
<evidence type="ECO:0000256" key="8">
    <source>
        <dbReference type="ARBA" id="ARBA00042242"/>
    </source>
</evidence>
<organism evidence="13 14">
    <name type="scientific">Flavobacterium ginsengiterrae</name>
    <dbReference type="NCBI Taxonomy" id="871695"/>
    <lineage>
        <taxon>Bacteria</taxon>
        <taxon>Pseudomonadati</taxon>
        <taxon>Bacteroidota</taxon>
        <taxon>Flavobacteriia</taxon>
        <taxon>Flavobacteriales</taxon>
        <taxon>Flavobacteriaceae</taxon>
        <taxon>Flavobacterium</taxon>
    </lineage>
</organism>
<dbReference type="SUPFAM" id="SSF52440">
    <property type="entry name" value="PreATP-grasp domain"/>
    <property type="match status" value="1"/>
</dbReference>
<feature type="domain" description="ATP-grasp" evidence="12">
    <location>
        <begin position="111"/>
        <end position="319"/>
    </location>
</feature>
<dbReference type="PANTHER" id="PTHR43472:SF1">
    <property type="entry name" value="PHOSPHORIBOSYLAMINE--GLYCINE LIGASE, CHLOROPLASTIC"/>
    <property type="match status" value="1"/>
</dbReference>
<dbReference type="EC" id="6.3.4.13" evidence="2 10"/>
<evidence type="ECO:0000256" key="11">
    <source>
        <dbReference type="PROSITE-ProRule" id="PRU00409"/>
    </source>
</evidence>
<evidence type="ECO:0000256" key="9">
    <source>
        <dbReference type="ARBA" id="ARBA00042864"/>
    </source>
</evidence>
<dbReference type="GO" id="GO:0016874">
    <property type="term" value="F:ligase activity"/>
    <property type="evidence" value="ECO:0007669"/>
    <property type="project" value="UniProtKB-KW"/>
</dbReference>
<dbReference type="SUPFAM" id="SSF56059">
    <property type="entry name" value="Glutathione synthetase ATP-binding domain-like"/>
    <property type="match status" value="1"/>
</dbReference>
<dbReference type="InterPro" id="IPR037123">
    <property type="entry name" value="PRibGlycinamide_synth_C_sf"/>
</dbReference>
<dbReference type="Gene3D" id="3.30.470.20">
    <property type="entry name" value="ATP-grasp fold, B domain"/>
    <property type="match status" value="1"/>
</dbReference>
<dbReference type="InterPro" id="IPR013815">
    <property type="entry name" value="ATP_grasp_subdomain_1"/>
</dbReference>
<dbReference type="InterPro" id="IPR011761">
    <property type="entry name" value="ATP-grasp"/>
</dbReference>
<keyword evidence="5 10" id="KW-0658">Purine biosynthesis</keyword>
<dbReference type="NCBIfam" id="TIGR00877">
    <property type="entry name" value="purD"/>
    <property type="match status" value="1"/>
</dbReference>
<dbReference type="HAMAP" id="MF_00138">
    <property type="entry name" value="GARS"/>
    <property type="match status" value="1"/>
</dbReference>
<evidence type="ECO:0000256" key="10">
    <source>
        <dbReference type="HAMAP-Rule" id="MF_00138"/>
    </source>
</evidence>
<dbReference type="SMART" id="SM01209">
    <property type="entry name" value="GARS_A"/>
    <property type="match status" value="1"/>
</dbReference>
<dbReference type="SUPFAM" id="SSF51246">
    <property type="entry name" value="Rudiment single hybrid motif"/>
    <property type="match status" value="1"/>
</dbReference>
<dbReference type="Gene3D" id="3.30.1490.20">
    <property type="entry name" value="ATP-grasp fold, A domain"/>
    <property type="match status" value="1"/>
</dbReference>
<dbReference type="RefSeq" id="WP_345141430.1">
    <property type="nucleotide sequence ID" value="NZ_BAABDU010000003.1"/>
</dbReference>
<keyword evidence="14" id="KW-1185">Reference proteome</keyword>
<sequence length="424" mass="46285">MTILLLGSGGREHAFAWKMTQSPLCEKLFVVPGNAGTAAIAENVAISATDFEAVKALVLKENISLVVVGPEDPLVKGIYDYFKNDESLKHIPVIGPSKLGAQLEGSKEFAKEFLMKHNIPTAAYDSFTAETVEEGCKFLETLQPPYVLKADGLAAGKGVLIIQDLEEAKTELRNMLVHAKFGTASAKVVIEEFLDGIELSCFVLTDGKSYKILPTAKDYKRIGEGDTGLNTGGMGAVSPVPYVDAVLMEKIETRIVKPTIEGFQKDGIEYKGFVFIGLINVKNEPIVIEYNVRMGDPETEVVVPRLKSDLVELFLSVADQKLGDFNLEVDPRSATTVMVVSGGYPEDFEKGKTITGLENITDSIVFHAGTKLDGENVVTNGGRVIAVTSYGDNFQEAIKKSYQNIDKLSFDKMYFRKDIGFDLL</sequence>
<dbReference type="PROSITE" id="PS50975">
    <property type="entry name" value="ATP_GRASP"/>
    <property type="match status" value="1"/>
</dbReference>
<dbReference type="Pfam" id="PF01071">
    <property type="entry name" value="GARS_A"/>
    <property type="match status" value="1"/>
</dbReference>
<gene>
    <name evidence="10 13" type="primary">purD</name>
    <name evidence="13" type="ORF">GCM10022423_11120</name>
</gene>
<comment type="similarity">
    <text evidence="7 10">Belongs to the GARS family.</text>
</comment>
<evidence type="ECO:0000256" key="6">
    <source>
        <dbReference type="ARBA" id="ARBA00022840"/>
    </source>
</evidence>
<comment type="pathway">
    <text evidence="1 10">Purine metabolism; IMP biosynthesis via de novo pathway; N(1)-(5-phospho-D-ribosyl)glycinamide from 5-phospho-alpha-D-ribose 1-diphosphate: step 2/2.</text>
</comment>
<comment type="catalytic activity">
    <reaction evidence="10">
        <text>5-phospho-beta-D-ribosylamine + glycine + ATP = N(1)-(5-phospho-beta-D-ribosyl)glycinamide + ADP + phosphate + H(+)</text>
        <dbReference type="Rhea" id="RHEA:17453"/>
        <dbReference type="ChEBI" id="CHEBI:15378"/>
        <dbReference type="ChEBI" id="CHEBI:30616"/>
        <dbReference type="ChEBI" id="CHEBI:43474"/>
        <dbReference type="ChEBI" id="CHEBI:57305"/>
        <dbReference type="ChEBI" id="CHEBI:58681"/>
        <dbReference type="ChEBI" id="CHEBI:143788"/>
        <dbReference type="ChEBI" id="CHEBI:456216"/>
        <dbReference type="EC" id="6.3.4.13"/>
    </reaction>
</comment>
<evidence type="ECO:0000256" key="5">
    <source>
        <dbReference type="ARBA" id="ARBA00022755"/>
    </source>
</evidence>
<keyword evidence="6 11" id="KW-0067">ATP-binding</keyword>
<dbReference type="Gene3D" id="3.90.600.10">
    <property type="entry name" value="Phosphoribosylglycinamide synthetase, C-terminal domain"/>
    <property type="match status" value="1"/>
</dbReference>
<keyword evidence="3 10" id="KW-0436">Ligase</keyword>
<dbReference type="Pfam" id="PF02843">
    <property type="entry name" value="GARS_C"/>
    <property type="match status" value="1"/>
</dbReference>
<dbReference type="InterPro" id="IPR011054">
    <property type="entry name" value="Rudment_hybrid_motif"/>
</dbReference>
<keyword evidence="4 11" id="KW-0547">Nucleotide-binding</keyword>
<dbReference type="Gene3D" id="3.40.50.20">
    <property type="match status" value="1"/>
</dbReference>
<evidence type="ECO:0000313" key="14">
    <source>
        <dbReference type="Proteomes" id="UP001500748"/>
    </source>
</evidence>